<feature type="transmembrane region" description="Helical" evidence="1">
    <location>
        <begin position="719"/>
        <end position="738"/>
    </location>
</feature>
<feature type="transmembrane region" description="Helical" evidence="1">
    <location>
        <begin position="546"/>
        <end position="569"/>
    </location>
</feature>
<feature type="transmembrane region" description="Helical" evidence="1">
    <location>
        <begin position="434"/>
        <end position="459"/>
    </location>
</feature>
<proteinExistence type="predicted"/>
<dbReference type="EnsemblMetazoa" id="CLYHEMT000539.1">
    <property type="protein sequence ID" value="CLYHEMP000539.1"/>
    <property type="gene ID" value="CLYHEMG000539"/>
</dbReference>
<dbReference type="GeneID" id="136800188"/>
<sequence>MSTGSVKEFTDRIIAENDGLEKEIASMASHPKTSTSAMASSEHQCLESGKLLPKHLQKEDNENVASLKAIVPSPTERVQETVTETVQDTVTDPAEVNQEVYLEDPPQPDIEALDDEEYSPIINVSSILKFMMFWIFFAVGYIQVYEYFSYQSTEEVLDTQIQPTNGQIQFNMKSLSSENIRSTAVCFVTCVLTLVRSRRVFRLLPIKLTLTLTMIAVTACVYNYISFLAIFRNDDVEQELKPEITFFGQTAKLIGQIFSAIFYAIYLYAYFVCALLIPPFILFVGYLCIEGIPQFDMASYTPAFVYRIGNFIKKAFLVLLTWKNAIAILVTTMTFSATLYMNHGYFMAVLGNLFRPAPKQETSMTRQTINFVQQAITTMISTVMETVMNGTSGKIICSILLEVSVYYVLYVPIMIKYKLSKKLTKISDALSQPFTVVLTLKKAVIIWILAISFSILMYMNYDYCFEIIGQLFDFFGQFWEPEYKPTTLESAVSWFGIGSQVFKAKREPIFVKVWMDWLSTNYPITSKVLAFSSVVLSPLAYIRMPIIVAAIIFLVHIIGSLTTAILSTIRNIIGQSSWKSIILTMTSSLAMVLYINYGHATILGYIPFLLQGSNVVIKLGINLISNIIEVYVSFFMAIILPPLIIMSIADFQAGILLSKVLGMISRNVTKRNAFLVLRVSVLVFCCTISLNANAAAFIFRYTPILVNHVISSTSYVISLYVSLLFAVILPLFVIWAQIKLSNKISQ</sequence>
<dbReference type="RefSeq" id="XP_066912910.1">
    <property type="nucleotide sequence ID" value="XM_067056809.1"/>
</dbReference>
<evidence type="ECO:0000313" key="3">
    <source>
        <dbReference type="Proteomes" id="UP000594262"/>
    </source>
</evidence>
<dbReference type="RefSeq" id="XP_066912909.1">
    <property type="nucleotide sequence ID" value="XM_067056808.1"/>
</dbReference>
<feature type="transmembrane region" description="Helical" evidence="1">
    <location>
        <begin position="630"/>
        <end position="651"/>
    </location>
</feature>
<feature type="transmembrane region" description="Helical" evidence="1">
    <location>
        <begin position="127"/>
        <end position="145"/>
    </location>
</feature>
<reference evidence="2" key="1">
    <citation type="submission" date="2021-01" db="UniProtKB">
        <authorList>
            <consortium name="EnsemblMetazoa"/>
        </authorList>
    </citation>
    <scope>IDENTIFICATION</scope>
</reference>
<organism evidence="2 3">
    <name type="scientific">Clytia hemisphaerica</name>
    <dbReference type="NCBI Taxonomy" id="252671"/>
    <lineage>
        <taxon>Eukaryota</taxon>
        <taxon>Metazoa</taxon>
        <taxon>Cnidaria</taxon>
        <taxon>Hydrozoa</taxon>
        <taxon>Hydroidolina</taxon>
        <taxon>Leptothecata</taxon>
        <taxon>Obeliida</taxon>
        <taxon>Clytiidae</taxon>
        <taxon>Clytia</taxon>
    </lineage>
</organism>
<evidence type="ECO:0000313" key="2">
    <source>
        <dbReference type="EnsemblMetazoa" id="CLYHEMP000539.1"/>
    </source>
</evidence>
<feature type="transmembrane region" description="Helical" evidence="1">
    <location>
        <begin position="672"/>
        <end position="699"/>
    </location>
</feature>
<feature type="transmembrane region" description="Helical" evidence="1">
    <location>
        <begin position="265"/>
        <end position="289"/>
    </location>
</feature>
<evidence type="ECO:0000256" key="1">
    <source>
        <dbReference type="SAM" id="Phobius"/>
    </source>
</evidence>
<dbReference type="Proteomes" id="UP000594262">
    <property type="component" value="Unplaced"/>
</dbReference>
<name>A0A7M5UJG5_9CNID</name>
<keyword evidence="1" id="KW-0472">Membrane</keyword>
<feature type="transmembrane region" description="Helical" evidence="1">
    <location>
        <begin position="393"/>
        <end position="413"/>
    </location>
</feature>
<keyword evidence="1" id="KW-0812">Transmembrane</keyword>
<protein>
    <submittedName>
        <fullName evidence="2">Uncharacterized protein</fullName>
    </submittedName>
</protein>
<accession>A0A7M5UJG5</accession>
<keyword evidence="3" id="KW-1185">Reference proteome</keyword>
<feature type="transmembrane region" description="Helical" evidence="1">
    <location>
        <begin position="208"/>
        <end position="231"/>
    </location>
</feature>
<feature type="transmembrane region" description="Helical" evidence="1">
    <location>
        <begin position="581"/>
        <end position="610"/>
    </location>
</feature>
<feature type="transmembrane region" description="Helical" evidence="1">
    <location>
        <begin position="316"/>
        <end position="341"/>
    </location>
</feature>
<keyword evidence="1" id="KW-1133">Transmembrane helix</keyword>
<dbReference type="AlphaFoldDB" id="A0A7M5UJG5"/>